<dbReference type="Proteomes" id="UP000325218">
    <property type="component" value="Unassembled WGS sequence"/>
</dbReference>
<organism evidence="1 2">
    <name type="scientific">Paenibacillus faecis</name>
    <dbReference type="NCBI Taxonomy" id="862114"/>
    <lineage>
        <taxon>Bacteria</taxon>
        <taxon>Bacillati</taxon>
        <taxon>Bacillota</taxon>
        <taxon>Bacilli</taxon>
        <taxon>Bacillales</taxon>
        <taxon>Paenibacillaceae</taxon>
        <taxon>Paenibacillus</taxon>
    </lineage>
</organism>
<proteinExistence type="predicted"/>
<name>A0A5D0CMT5_9BACL</name>
<comment type="caution">
    <text evidence="1">The sequence shown here is derived from an EMBL/GenBank/DDBJ whole genome shotgun (WGS) entry which is preliminary data.</text>
</comment>
<evidence type="ECO:0000313" key="2">
    <source>
        <dbReference type="Proteomes" id="UP000325218"/>
    </source>
</evidence>
<accession>A0A5D0CMT5</accession>
<evidence type="ECO:0008006" key="3">
    <source>
        <dbReference type="Google" id="ProtNLM"/>
    </source>
</evidence>
<gene>
    <name evidence="1" type="ORF">FRY98_18420</name>
</gene>
<evidence type="ECO:0000313" key="1">
    <source>
        <dbReference type="EMBL" id="TYA11171.1"/>
    </source>
</evidence>
<dbReference type="AlphaFoldDB" id="A0A5D0CMT5"/>
<reference evidence="1 2" key="1">
    <citation type="submission" date="2019-08" db="EMBL/GenBank/DDBJ databases">
        <title>Genome sequencing of Paenibacillus faecis DSM 23593(T).</title>
        <authorList>
            <person name="Kook J.-K."/>
            <person name="Park S.-N."/>
            <person name="Lim Y.K."/>
        </authorList>
    </citation>
    <scope>NUCLEOTIDE SEQUENCE [LARGE SCALE GENOMIC DNA]</scope>
    <source>
        <strain evidence="1 2">DSM 23593</strain>
    </source>
</reference>
<dbReference type="EMBL" id="VSDO01000004">
    <property type="protein sequence ID" value="TYA11171.1"/>
    <property type="molecule type" value="Genomic_DNA"/>
</dbReference>
<keyword evidence="2" id="KW-1185">Reference proteome</keyword>
<sequence>MQEKNDPTFISDRELLKLLQSAKQRDTEAMLKLVEVFKTDILRISKFIYLPEEDAVSEITLEFLEYVLNAEVSEFNEGEF</sequence>
<dbReference type="OrthoDB" id="2471504at2"/>
<protein>
    <recommendedName>
        <fullName evidence="3">Helix-turn-helix conjugative transposon-like domain-containing protein</fullName>
    </recommendedName>
</protein>
<dbReference type="RefSeq" id="WP_148454729.1">
    <property type="nucleotide sequence ID" value="NZ_BORZ01000017.1"/>
</dbReference>